<organism evidence="2 3">
    <name type="scientific">Cylicostephanus goldi</name>
    <name type="common">Nematode worm</name>
    <dbReference type="NCBI Taxonomy" id="71465"/>
    <lineage>
        <taxon>Eukaryota</taxon>
        <taxon>Metazoa</taxon>
        <taxon>Ecdysozoa</taxon>
        <taxon>Nematoda</taxon>
        <taxon>Chromadorea</taxon>
        <taxon>Rhabditida</taxon>
        <taxon>Rhabditina</taxon>
        <taxon>Rhabditomorpha</taxon>
        <taxon>Strongyloidea</taxon>
        <taxon>Strongylidae</taxon>
        <taxon>Cylicostephanus</taxon>
    </lineage>
</organism>
<dbReference type="AlphaFoldDB" id="A0A3P6RA13"/>
<dbReference type="Proteomes" id="UP000271889">
    <property type="component" value="Unassembled WGS sequence"/>
</dbReference>
<sequence length="79" mass="8966">MDVSISPTCAAEMHAEHELNKLREEELSCTSMDTLRKLSEGEVHKLSEDCRRKVTEKRRMSTQGNSDGLPIMQAFQKVS</sequence>
<protein>
    <submittedName>
        <fullName evidence="2">Uncharacterized protein</fullName>
    </submittedName>
</protein>
<evidence type="ECO:0000313" key="2">
    <source>
        <dbReference type="EMBL" id="VDK55757.1"/>
    </source>
</evidence>
<keyword evidence="3" id="KW-1185">Reference proteome</keyword>
<evidence type="ECO:0000313" key="3">
    <source>
        <dbReference type="Proteomes" id="UP000271889"/>
    </source>
</evidence>
<proteinExistence type="predicted"/>
<name>A0A3P6RA13_CYLGO</name>
<gene>
    <name evidence="2" type="ORF">CGOC_LOCUS3414</name>
</gene>
<dbReference type="OrthoDB" id="5951059at2759"/>
<accession>A0A3P6RA13</accession>
<dbReference type="EMBL" id="UYRV01008609">
    <property type="protein sequence ID" value="VDK55757.1"/>
    <property type="molecule type" value="Genomic_DNA"/>
</dbReference>
<reference evidence="2 3" key="1">
    <citation type="submission" date="2018-11" db="EMBL/GenBank/DDBJ databases">
        <authorList>
            <consortium name="Pathogen Informatics"/>
        </authorList>
    </citation>
    <scope>NUCLEOTIDE SEQUENCE [LARGE SCALE GENOMIC DNA]</scope>
</reference>
<feature type="region of interest" description="Disordered" evidence="1">
    <location>
        <begin position="54"/>
        <end position="79"/>
    </location>
</feature>
<evidence type="ECO:0000256" key="1">
    <source>
        <dbReference type="SAM" id="MobiDB-lite"/>
    </source>
</evidence>